<accession>A0ABR1FQY6</accession>
<dbReference type="Pfam" id="PF04909">
    <property type="entry name" value="Amidohydro_2"/>
    <property type="match status" value="1"/>
</dbReference>
<dbReference type="PANTHER" id="PTHR43569">
    <property type="entry name" value="AMIDOHYDROLASE"/>
    <property type="match status" value="1"/>
</dbReference>
<comment type="similarity">
    <text evidence="1">Belongs to the metallo-dependent hydrolases superfamily.</text>
</comment>
<gene>
    <name evidence="3" type="ORF">SO694_00060019</name>
</gene>
<dbReference type="Gene3D" id="3.20.20.140">
    <property type="entry name" value="Metal-dependent hydrolases"/>
    <property type="match status" value="1"/>
</dbReference>
<sequence>MGEGGLFDSFCCCAESKGLESVREVVDSHVHFSGVGGLTSKFHDAAYFGEGAKRRDAYTEEEFEIQAVACGLDVDRCVFVECMLGDAVAEASWALERCRSHDSKIGAVVAHAPAPDGGDAVEEFLRRLPGCDAHRKPAGLAGGRVVLLGDPMPHKFACLDPLYGEGLGALHARGLHWEWCCRPESLPAVATQSSRFPDMTFVLDHCGHNAGGDDFKTWSRDVAALADRCPNILCKLGASEEWGLQSEKPGQFIKHAISVFGADRCLYESNFFVGHAAHGLAYDHAARLTYDALAGEQPGCCDDEDAVALVFAGNAKRVYGLGH</sequence>
<evidence type="ECO:0000313" key="3">
    <source>
        <dbReference type="EMBL" id="KAK7236136.1"/>
    </source>
</evidence>
<dbReference type="SUPFAM" id="SSF51556">
    <property type="entry name" value="Metallo-dependent hydrolases"/>
    <property type="match status" value="1"/>
</dbReference>
<evidence type="ECO:0000313" key="4">
    <source>
        <dbReference type="Proteomes" id="UP001363151"/>
    </source>
</evidence>
<dbReference type="EMBL" id="JBBJCI010000286">
    <property type="protein sequence ID" value="KAK7236136.1"/>
    <property type="molecule type" value="Genomic_DNA"/>
</dbReference>
<comment type="caution">
    <text evidence="3">The sequence shown here is derived from an EMBL/GenBank/DDBJ whole genome shotgun (WGS) entry which is preliminary data.</text>
</comment>
<keyword evidence="4" id="KW-1185">Reference proteome</keyword>
<proteinExistence type="inferred from homology"/>
<dbReference type="PANTHER" id="PTHR43569:SF2">
    <property type="entry name" value="AMIDOHYDROLASE-RELATED DOMAIN-CONTAINING PROTEIN"/>
    <property type="match status" value="1"/>
</dbReference>
<dbReference type="Proteomes" id="UP001363151">
    <property type="component" value="Unassembled WGS sequence"/>
</dbReference>
<protein>
    <recommendedName>
        <fullName evidence="2">Amidohydrolase-related domain-containing protein</fullName>
    </recommendedName>
</protein>
<evidence type="ECO:0000256" key="1">
    <source>
        <dbReference type="ARBA" id="ARBA00038310"/>
    </source>
</evidence>
<dbReference type="InterPro" id="IPR032466">
    <property type="entry name" value="Metal_Hydrolase"/>
</dbReference>
<evidence type="ECO:0000259" key="2">
    <source>
        <dbReference type="Pfam" id="PF04909"/>
    </source>
</evidence>
<dbReference type="InterPro" id="IPR052350">
    <property type="entry name" value="Metallo-dep_Lactonases"/>
</dbReference>
<feature type="domain" description="Amidohydrolase-related" evidence="2">
    <location>
        <begin position="26"/>
        <end position="321"/>
    </location>
</feature>
<name>A0ABR1FQY6_AURAN</name>
<reference evidence="3 4" key="1">
    <citation type="submission" date="2024-03" db="EMBL/GenBank/DDBJ databases">
        <title>Aureococcus anophagefferens CCMP1851 and Kratosvirus quantuckense: Draft genome of a second virus-susceptible host strain in the model system.</title>
        <authorList>
            <person name="Chase E."/>
            <person name="Truchon A.R."/>
            <person name="Schepens W."/>
            <person name="Wilhelm S.W."/>
        </authorList>
    </citation>
    <scope>NUCLEOTIDE SEQUENCE [LARGE SCALE GENOMIC DNA]</scope>
    <source>
        <strain evidence="3 4">CCMP1851</strain>
    </source>
</reference>
<dbReference type="InterPro" id="IPR006680">
    <property type="entry name" value="Amidohydro-rel"/>
</dbReference>
<organism evidence="3 4">
    <name type="scientific">Aureococcus anophagefferens</name>
    <name type="common">Harmful bloom alga</name>
    <dbReference type="NCBI Taxonomy" id="44056"/>
    <lineage>
        <taxon>Eukaryota</taxon>
        <taxon>Sar</taxon>
        <taxon>Stramenopiles</taxon>
        <taxon>Ochrophyta</taxon>
        <taxon>Pelagophyceae</taxon>
        <taxon>Pelagomonadales</taxon>
        <taxon>Pelagomonadaceae</taxon>
        <taxon>Aureococcus</taxon>
    </lineage>
</organism>